<dbReference type="CTD" id="339230"/>
<keyword evidence="3" id="KW-1185">Reference proteome</keyword>
<dbReference type="PANTHER" id="PTHR21838">
    <property type="entry name" value="COILED-COIL DOMAIN-CONTAINING PROTEIN 137"/>
    <property type="match status" value="1"/>
</dbReference>
<proteinExistence type="predicted"/>
<feature type="region of interest" description="Disordered" evidence="1">
    <location>
        <begin position="120"/>
        <end position="150"/>
    </location>
</feature>
<evidence type="ECO:0000313" key="3">
    <source>
        <dbReference type="Proteomes" id="UP000265000"/>
    </source>
</evidence>
<feature type="compositionally biased region" description="Basic and acidic residues" evidence="1">
    <location>
        <begin position="123"/>
        <end position="149"/>
    </location>
</feature>
<feature type="compositionally biased region" description="Basic and acidic residues" evidence="1">
    <location>
        <begin position="28"/>
        <end position="43"/>
    </location>
</feature>
<dbReference type="PANTHER" id="PTHR21838:SF2">
    <property type="entry name" value="COILED-COIL DOMAIN-CONTAINING PROTEIN 137"/>
    <property type="match status" value="1"/>
</dbReference>
<evidence type="ECO:0000313" key="2">
    <source>
        <dbReference type="Ensembl" id="ENSFHEP00000011245.1"/>
    </source>
</evidence>
<dbReference type="GO" id="GO:0005634">
    <property type="term" value="C:nucleus"/>
    <property type="evidence" value="ECO:0007669"/>
    <property type="project" value="TreeGrafter"/>
</dbReference>
<evidence type="ECO:0000256" key="1">
    <source>
        <dbReference type="SAM" id="MobiDB-lite"/>
    </source>
</evidence>
<dbReference type="GeneTree" id="ENSGT00390000004169"/>
<reference evidence="2" key="2">
    <citation type="submission" date="2025-09" db="UniProtKB">
        <authorList>
            <consortium name="Ensembl"/>
        </authorList>
    </citation>
    <scope>IDENTIFICATION</scope>
</reference>
<organism evidence="2 3">
    <name type="scientific">Fundulus heteroclitus</name>
    <name type="common">Killifish</name>
    <name type="synonym">Mummichog</name>
    <dbReference type="NCBI Taxonomy" id="8078"/>
    <lineage>
        <taxon>Eukaryota</taxon>
        <taxon>Metazoa</taxon>
        <taxon>Chordata</taxon>
        <taxon>Craniata</taxon>
        <taxon>Vertebrata</taxon>
        <taxon>Euteleostomi</taxon>
        <taxon>Actinopterygii</taxon>
        <taxon>Neopterygii</taxon>
        <taxon>Teleostei</taxon>
        <taxon>Neoteleostei</taxon>
        <taxon>Acanthomorphata</taxon>
        <taxon>Ovalentaria</taxon>
        <taxon>Atherinomorphae</taxon>
        <taxon>Cyprinodontiformes</taxon>
        <taxon>Fundulidae</taxon>
        <taxon>Fundulus</taxon>
    </lineage>
</organism>
<sequence>MGKNKRNKTTESEKQAGKAGHSLSKQKIKGDGKTKKAKQEDHLAHIPFKLREIMKSKDKMKTLGSKKLKKAIALESKPGGARDGDIAVPRFRRGKTESVGAYVRRMENETQHVLFLTNNQVERAPELDPDKQERCAGKGKSEKKKEYSKMRLNKLQQKKLDRQEDKIEKELFVDNVPFGEVSMAPPSLSTKPRKAPIKTQKTSKELLLNSLLGHTVASTAKPSMARQRLMEEERQRAVEAYRLLKKQKQQQQQTRTAKPGKTLKL</sequence>
<dbReference type="Ensembl" id="ENSFHET00000018180.1">
    <property type="protein sequence ID" value="ENSFHEP00000011245.1"/>
    <property type="gene ID" value="ENSFHEG00000012647.1"/>
</dbReference>
<reference evidence="2" key="1">
    <citation type="submission" date="2025-08" db="UniProtKB">
        <authorList>
            <consortium name="Ensembl"/>
        </authorList>
    </citation>
    <scope>IDENTIFICATION</scope>
</reference>
<dbReference type="InterPro" id="IPR026680">
    <property type="entry name" value="CCDC137"/>
</dbReference>
<dbReference type="STRING" id="8078.ENSFHEP00000011245"/>
<dbReference type="AlphaFoldDB" id="A0A3Q2PGC0"/>
<protein>
    <submittedName>
        <fullName evidence="2">Coiled-coil domain containing 137</fullName>
    </submittedName>
</protein>
<dbReference type="OrthoDB" id="5876637at2759"/>
<dbReference type="GeneID" id="105932084"/>
<accession>A0A3Q2PGC0</accession>
<feature type="region of interest" description="Disordered" evidence="1">
    <location>
        <begin position="1"/>
        <end position="43"/>
    </location>
</feature>
<feature type="region of interest" description="Disordered" evidence="1">
    <location>
        <begin position="179"/>
        <end position="202"/>
    </location>
</feature>
<name>A0A3Q2PGC0_FUNHE</name>
<feature type="region of interest" description="Disordered" evidence="1">
    <location>
        <begin position="244"/>
        <end position="265"/>
    </location>
</feature>
<dbReference type="Proteomes" id="UP000265000">
    <property type="component" value="Unplaced"/>
</dbReference>